<gene>
    <name evidence="1" type="ORF">GCM10022252_24910</name>
</gene>
<evidence type="ECO:0000313" key="1">
    <source>
        <dbReference type="EMBL" id="GAA4188901.1"/>
    </source>
</evidence>
<evidence type="ECO:0000313" key="2">
    <source>
        <dbReference type="Proteomes" id="UP001501251"/>
    </source>
</evidence>
<name>A0ABP8ASD8_9ACTN</name>
<reference evidence="2" key="1">
    <citation type="journal article" date="2019" name="Int. J. Syst. Evol. Microbiol.">
        <title>The Global Catalogue of Microorganisms (GCM) 10K type strain sequencing project: providing services to taxonomists for standard genome sequencing and annotation.</title>
        <authorList>
            <consortium name="The Broad Institute Genomics Platform"/>
            <consortium name="The Broad Institute Genome Sequencing Center for Infectious Disease"/>
            <person name="Wu L."/>
            <person name="Ma J."/>
        </authorList>
    </citation>
    <scope>NUCLEOTIDE SEQUENCE [LARGE SCALE GENOMIC DNA]</scope>
    <source>
        <strain evidence="2">JCM 17388</strain>
    </source>
</reference>
<keyword evidence="2" id="KW-1185">Reference proteome</keyword>
<sequence>MEEGDPGACPDPARPVSRVLPRAACEAAPARVRDLGGPYAGILSDLAREALPRPCPESRPAWTRLGHGSDPAWIRLELGPDPGWIRPGSGPFRHAAGLGS</sequence>
<organism evidence="1 2">
    <name type="scientific">Streptosporangium oxazolinicum</name>
    <dbReference type="NCBI Taxonomy" id="909287"/>
    <lineage>
        <taxon>Bacteria</taxon>
        <taxon>Bacillati</taxon>
        <taxon>Actinomycetota</taxon>
        <taxon>Actinomycetes</taxon>
        <taxon>Streptosporangiales</taxon>
        <taxon>Streptosporangiaceae</taxon>
        <taxon>Streptosporangium</taxon>
    </lineage>
</organism>
<dbReference type="EMBL" id="BAABAQ010000003">
    <property type="protein sequence ID" value="GAA4188901.1"/>
    <property type="molecule type" value="Genomic_DNA"/>
</dbReference>
<accession>A0ABP8ASD8</accession>
<comment type="caution">
    <text evidence="1">The sequence shown here is derived from an EMBL/GenBank/DDBJ whole genome shotgun (WGS) entry which is preliminary data.</text>
</comment>
<proteinExistence type="predicted"/>
<protein>
    <submittedName>
        <fullName evidence="1">Uncharacterized protein</fullName>
    </submittedName>
</protein>
<dbReference type="Proteomes" id="UP001501251">
    <property type="component" value="Unassembled WGS sequence"/>
</dbReference>